<dbReference type="RefSeq" id="WP_127085682.1">
    <property type="nucleotide sequence ID" value="NZ_RSCL01000025.1"/>
</dbReference>
<dbReference type="SFLD" id="SFLDS00019">
    <property type="entry name" value="Glutathione_Transferase_(cytos"/>
    <property type="match status" value="1"/>
</dbReference>
<protein>
    <submittedName>
        <fullName evidence="4">Stringent starvation protein A</fullName>
    </submittedName>
</protein>
<dbReference type="CDD" id="cd00299">
    <property type="entry name" value="GST_C_family"/>
    <property type="match status" value="1"/>
</dbReference>
<dbReference type="PROSITE" id="PS50405">
    <property type="entry name" value="GST_CTER"/>
    <property type="match status" value="1"/>
</dbReference>
<comment type="similarity">
    <text evidence="1">Belongs to the GST superfamily.</text>
</comment>
<dbReference type="EMBL" id="RSCL01000025">
    <property type="protein sequence ID" value="RUT00149.1"/>
    <property type="molecule type" value="Genomic_DNA"/>
</dbReference>
<gene>
    <name evidence="4" type="primary">sspA</name>
    <name evidence="4" type="ORF">DSM106972_075970</name>
</gene>
<dbReference type="InterPro" id="IPR036282">
    <property type="entry name" value="Glutathione-S-Trfase_C_sf"/>
</dbReference>
<accession>A0A3S1AGP2</accession>
<feature type="domain" description="GST C-terminal" evidence="3">
    <location>
        <begin position="132"/>
        <end position="252"/>
    </location>
</feature>
<sequence>MLELYHASGSLCSQKVKLVLAEKNLEWKSHPLNLLTFENLQPSYIQLNSKGVVPTLIHNDKVITDSAIIIRYLDEQFLHPKLTPAEPAFVEKMSYWIGLQDKFPMVELIYGNFRGIEGLVLRRSVQIKERLIPKLMQANSGLKEQYAAKLKDVNQLNSTIRNAKEIESINAKIEPLLEQLDEQLRQTDWLCGTTYSLADTVWTAVLNWLDELKFGYLWADNKHPALRAYFNRLKARPSFITAIKSDEMPLPMILAGLRRIFLSI</sequence>
<dbReference type="PANTHER" id="PTHR44188">
    <property type="entry name" value="GDAP1, ISOFORM A"/>
    <property type="match status" value="1"/>
</dbReference>
<proteinExistence type="inferred from homology"/>
<dbReference type="OrthoDB" id="465590at2"/>
<dbReference type="AlphaFoldDB" id="A0A3S1AGP2"/>
<dbReference type="Pfam" id="PF13417">
    <property type="entry name" value="GST_N_3"/>
    <property type="match status" value="1"/>
</dbReference>
<dbReference type="Gene3D" id="1.20.1050.10">
    <property type="match status" value="1"/>
</dbReference>
<evidence type="ECO:0000313" key="5">
    <source>
        <dbReference type="Proteomes" id="UP000271624"/>
    </source>
</evidence>
<dbReference type="InterPro" id="IPR036249">
    <property type="entry name" value="Thioredoxin-like_sf"/>
</dbReference>
<dbReference type="GO" id="GO:0000266">
    <property type="term" value="P:mitochondrial fission"/>
    <property type="evidence" value="ECO:0007669"/>
    <property type="project" value="TreeGrafter"/>
</dbReference>
<dbReference type="InterPro" id="IPR004046">
    <property type="entry name" value="GST_C"/>
</dbReference>
<dbReference type="CDD" id="cd00570">
    <property type="entry name" value="GST_N_family"/>
    <property type="match status" value="1"/>
</dbReference>
<dbReference type="Gene3D" id="3.40.30.10">
    <property type="entry name" value="Glutaredoxin"/>
    <property type="match status" value="1"/>
</dbReference>
<dbReference type="SUPFAM" id="SSF47616">
    <property type="entry name" value="GST C-terminal domain-like"/>
    <property type="match status" value="1"/>
</dbReference>
<reference evidence="4" key="1">
    <citation type="submission" date="2018-12" db="EMBL/GenBank/DDBJ databases">
        <authorList>
            <person name="Will S."/>
            <person name="Neumann-Schaal M."/>
            <person name="Henke P."/>
        </authorList>
    </citation>
    <scope>NUCLEOTIDE SEQUENCE</scope>
    <source>
        <strain evidence="4">PCC 7102</strain>
    </source>
</reference>
<evidence type="ECO:0000259" key="2">
    <source>
        <dbReference type="PROSITE" id="PS50404"/>
    </source>
</evidence>
<dbReference type="SUPFAM" id="SSF52833">
    <property type="entry name" value="Thioredoxin-like"/>
    <property type="match status" value="1"/>
</dbReference>
<dbReference type="InterPro" id="IPR040079">
    <property type="entry name" value="Glutathione_S-Trfase"/>
</dbReference>
<evidence type="ECO:0000256" key="1">
    <source>
        <dbReference type="ARBA" id="ARBA00007409"/>
    </source>
</evidence>
<evidence type="ECO:0000313" key="4">
    <source>
        <dbReference type="EMBL" id="RUT00149.1"/>
    </source>
</evidence>
<organism evidence="4 5">
    <name type="scientific">Dulcicalothrix desertica PCC 7102</name>
    <dbReference type="NCBI Taxonomy" id="232991"/>
    <lineage>
        <taxon>Bacteria</taxon>
        <taxon>Bacillati</taxon>
        <taxon>Cyanobacteriota</taxon>
        <taxon>Cyanophyceae</taxon>
        <taxon>Nostocales</taxon>
        <taxon>Calotrichaceae</taxon>
        <taxon>Dulcicalothrix</taxon>
    </lineage>
</organism>
<evidence type="ECO:0000259" key="3">
    <source>
        <dbReference type="PROSITE" id="PS50405"/>
    </source>
</evidence>
<dbReference type="GO" id="GO:0006626">
    <property type="term" value="P:protein targeting to mitochondrion"/>
    <property type="evidence" value="ECO:0007669"/>
    <property type="project" value="TreeGrafter"/>
</dbReference>
<dbReference type="GO" id="GO:0008053">
    <property type="term" value="P:mitochondrial fusion"/>
    <property type="evidence" value="ECO:0007669"/>
    <property type="project" value="TreeGrafter"/>
</dbReference>
<comment type="caution">
    <text evidence="4">The sequence shown here is derived from an EMBL/GenBank/DDBJ whole genome shotgun (WGS) entry which is preliminary data.</text>
</comment>
<dbReference type="PROSITE" id="PS50404">
    <property type="entry name" value="GST_NTER"/>
    <property type="match status" value="1"/>
</dbReference>
<dbReference type="Proteomes" id="UP000271624">
    <property type="component" value="Unassembled WGS sequence"/>
</dbReference>
<dbReference type="InterPro" id="IPR010987">
    <property type="entry name" value="Glutathione-S-Trfase_C-like"/>
</dbReference>
<name>A0A3S1AGP2_9CYAN</name>
<keyword evidence="5" id="KW-1185">Reference proteome</keyword>
<reference evidence="4" key="2">
    <citation type="journal article" date="2019" name="Genome Biol. Evol.">
        <title>Day and night: Metabolic profiles and evolutionary relationships of six axenic non-marine cyanobacteria.</title>
        <authorList>
            <person name="Will S.E."/>
            <person name="Henke P."/>
            <person name="Boedeker C."/>
            <person name="Huang S."/>
            <person name="Brinkmann H."/>
            <person name="Rohde M."/>
            <person name="Jarek M."/>
            <person name="Friedl T."/>
            <person name="Seufert S."/>
            <person name="Schumacher M."/>
            <person name="Overmann J."/>
            <person name="Neumann-Schaal M."/>
            <person name="Petersen J."/>
        </authorList>
    </citation>
    <scope>NUCLEOTIDE SEQUENCE [LARGE SCALE GENOMIC DNA]</scope>
    <source>
        <strain evidence="4">PCC 7102</strain>
    </source>
</reference>
<dbReference type="Pfam" id="PF00043">
    <property type="entry name" value="GST_C"/>
    <property type="match status" value="1"/>
</dbReference>
<dbReference type="InterPro" id="IPR004045">
    <property type="entry name" value="Glutathione_S-Trfase_N"/>
</dbReference>
<feature type="domain" description="GST N-terminal" evidence="2">
    <location>
        <begin position="1"/>
        <end position="81"/>
    </location>
</feature>
<dbReference type="PANTHER" id="PTHR44188:SF1">
    <property type="entry name" value="GDAP1, ISOFORM A"/>
    <property type="match status" value="1"/>
</dbReference>